<keyword evidence="3 4" id="KW-0238">DNA-binding</keyword>
<keyword evidence="1 4" id="KW-0963">Cytoplasm</keyword>
<dbReference type="InterPro" id="IPR036835">
    <property type="entry name" value="SeqA_DNA-bd_C_sf"/>
</dbReference>
<evidence type="ECO:0000256" key="5">
    <source>
        <dbReference type="PIRNR" id="PIRNR019401"/>
    </source>
</evidence>
<comment type="function">
    <text evidence="4 5">Negative regulator of replication initiation, which contributes to regulation of DNA replication and ensures that replication initiation occurs exactly once per chromosome per cell cycle. Binds to pairs of hemimethylated GATC sequences in the oriC region, thus preventing assembly of replication proteins and re-initiation at newly replicated origins. Repression is relieved when the region becomes fully methylated.</text>
</comment>
<evidence type="ECO:0000256" key="1">
    <source>
        <dbReference type="ARBA" id="ARBA00022490"/>
    </source>
</evidence>
<comment type="similarity">
    <text evidence="4 5">Belongs to the SeqA family.</text>
</comment>
<feature type="domain" description="Replication modulator SeqA C-terminal DNA-binding" evidence="6">
    <location>
        <begin position="89"/>
        <end position="195"/>
    </location>
</feature>
<dbReference type="SUPFAM" id="SSF82808">
    <property type="entry name" value="Replication modulator SeqA, C-terminal DNA-binding domain"/>
    <property type="match status" value="1"/>
</dbReference>
<dbReference type="Gene3D" id="1.20.1380.10">
    <property type="entry name" value="Replication modulator SeqA, C-terminal DNA-binding domain"/>
    <property type="match status" value="1"/>
</dbReference>
<dbReference type="EMBL" id="BBMS01000006">
    <property type="protein sequence ID" value="GAL24960.1"/>
    <property type="molecule type" value="Genomic_DNA"/>
</dbReference>
<dbReference type="InterPro" id="IPR010985">
    <property type="entry name" value="Ribbon_hlx_hlx"/>
</dbReference>
<comment type="caution">
    <text evidence="8">The sequence shown here is derived from an EMBL/GenBank/DDBJ whole genome shotgun (WGS) entry which is preliminary data.</text>
</comment>
<dbReference type="HAMAP" id="MF_00908">
    <property type="entry name" value="SeqA"/>
    <property type="match status" value="1"/>
</dbReference>
<evidence type="ECO:0000256" key="3">
    <source>
        <dbReference type="ARBA" id="ARBA00023125"/>
    </source>
</evidence>
<comment type="subcellular location">
    <subcellularLocation>
        <location evidence="4 5">Cytoplasm</location>
    </subcellularLocation>
</comment>
<dbReference type="Pfam" id="PF17206">
    <property type="entry name" value="SeqA_N"/>
    <property type="match status" value="1"/>
</dbReference>
<reference evidence="9" key="2">
    <citation type="submission" date="2014-09" db="EMBL/GenBank/DDBJ databases">
        <authorList>
            <consortium name="NBRP consortium"/>
            <person name="Sawabe T."/>
            <person name="Meirelles P."/>
            <person name="Nakanishi M."/>
            <person name="Sayaka M."/>
            <person name="Hattori M."/>
            <person name="Ohkuma M."/>
        </authorList>
    </citation>
    <scope>NUCLEOTIDE SEQUENCE [LARGE SCALE GENOMIC DNA]</scope>
    <source>
        <strain evidence="9">JCM 19239</strain>
    </source>
</reference>
<dbReference type="NCBIfam" id="NF008389">
    <property type="entry name" value="PRK11187.1"/>
    <property type="match status" value="1"/>
</dbReference>
<dbReference type="Pfam" id="PF03925">
    <property type="entry name" value="SeqA"/>
    <property type="match status" value="1"/>
</dbReference>
<dbReference type="InterPro" id="IPR005621">
    <property type="entry name" value="SeqA"/>
</dbReference>
<gene>
    <name evidence="4" type="primary">seqA</name>
    <name evidence="8" type="ORF">JCM19239_4685</name>
</gene>
<proteinExistence type="inferred from homology"/>
<evidence type="ECO:0000256" key="2">
    <source>
        <dbReference type="ARBA" id="ARBA00022880"/>
    </source>
</evidence>
<dbReference type="InterPro" id="IPR026577">
    <property type="entry name" value="SeqA_DNA-bd_C"/>
</dbReference>
<evidence type="ECO:0000259" key="7">
    <source>
        <dbReference type="Pfam" id="PF17206"/>
    </source>
</evidence>
<evidence type="ECO:0000256" key="4">
    <source>
        <dbReference type="HAMAP-Rule" id="MF_00908"/>
    </source>
</evidence>
<keyword evidence="9" id="KW-1185">Reference proteome</keyword>
<accession>A0ABQ0J859</accession>
<dbReference type="InterPro" id="IPR033761">
    <property type="entry name" value="SeqA_N"/>
</dbReference>
<sequence>MEVHRGTRYNHPEFKHRDCEKRMKTIEVDEDLYRYIASQTHHIGESASDILRRLLKVDAAETEKRPAAAKTIVVSKEAPKVEAVDSVKEMRSLLISDEFAGLKKAIDRFMLVLSTLHRLNPEGFSEATQVKGRKRVYFANNEATLLESGNTTKPKAIPNTPFWVITNTNTSRKRQMVEQVMTMMEFPAELIEKVTASI</sequence>
<name>A0ABQ0J859_9VIBR</name>
<comment type="subunit">
    <text evidence="4">Homodimer. Polymerizes to form helical filaments.</text>
</comment>
<reference evidence="9" key="1">
    <citation type="submission" date="2014-09" db="EMBL/GenBank/DDBJ databases">
        <title>Vibrio variabilis JCM 19239. (C206) whole genome shotgun sequence.</title>
        <authorList>
            <person name="Sawabe T."/>
            <person name="Meirelles P."/>
            <person name="Nakanishi M."/>
            <person name="Sayaka M."/>
            <person name="Hattori M."/>
            <person name="Ohkuma M."/>
        </authorList>
    </citation>
    <scope>NUCLEOTIDE SEQUENCE [LARGE SCALE GENOMIC DNA]</scope>
    <source>
        <strain evidence="9">JCM 19239</strain>
    </source>
</reference>
<evidence type="ECO:0000313" key="9">
    <source>
        <dbReference type="Proteomes" id="UP000029223"/>
    </source>
</evidence>
<evidence type="ECO:0000313" key="8">
    <source>
        <dbReference type="EMBL" id="GAL24960.1"/>
    </source>
</evidence>
<dbReference type="PIRSF" id="PIRSF019401">
    <property type="entry name" value="SeqA"/>
    <property type="match status" value="1"/>
</dbReference>
<organism evidence="8 9">
    <name type="scientific">Vibrio variabilis</name>
    <dbReference type="NCBI Taxonomy" id="990271"/>
    <lineage>
        <taxon>Bacteria</taxon>
        <taxon>Pseudomonadati</taxon>
        <taxon>Pseudomonadota</taxon>
        <taxon>Gammaproteobacteria</taxon>
        <taxon>Vibrionales</taxon>
        <taxon>Vibrionaceae</taxon>
        <taxon>Vibrio</taxon>
    </lineage>
</organism>
<evidence type="ECO:0000259" key="6">
    <source>
        <dbReference type="Pfam" id="PF03925"/>
    </source>
</evidence>
<feature type="domain" description="Negative modulator of initiation of replication SeqA N-terminal" evidence="7">
    <location>
        <begin position="23"/>
        <end position="56"/>
    </location>
</feature>
<dbReference type="SUPFAM" id="SSF47598">
    <property type="entry name" value="Ribbon-helix-helix"/>
    <property type="match status" value="1"/>
</dbReference>
<protein>
    <recommendedName>
        <fullName evidence="4 5">Negative modulator of initiation of replication</fullName>
    </recommendedName>
</protein>
<dbReference type="InterPro" id="IPR013321">
    <property type="entry name" value="Arc_rbn_hlx_hlx"/>
</dbReference>
<comment type="caution">
    <text evidence="4">Lacks conserved residue(s) required for the propagation of feature annotation.</text>
</comment>
<dbReference type="Gene3D" id="1.10.1220.10">
    <property type="entry name" value="Met repressor-like"/>
    <property type="match status" value="1"/>
</dbReference>
<dbReference type="Proteomes" id="UP000029223">
    <property type="component" value="Unassembled WGS sequence"/>
</dbReference>
<keyword evidence="2 4" id="KW-0236">DNA replication inhibitor</keyword>